<dbReference type="EMBL" id="LAZR01009951">
    <property type="protein sequence ID" value="KKM69663.1"/>
    <property type="molecule type" value="Genomic_DNA"/>
</dbReference>
<accession>A0A0F9JJ84</accession>
<organism evidence="1">
    <name type="scientific">marine sediment metagenome</name>
    <dbReference type="NCBI Taxonomy" id="412755"/>
    <lineage>
        <taxon>unclassified sequences</taxon>
        <taxon>metagenomes</taxon>
        <taxon>ecological metagenomes</taxon>
    </lineage>
</organism>
<gene>
    <name evidence="1" type="ORF">LCGC14_1448590</name>
</gene>
<reference evidence="1" key="1">
    <citation type="journal article" date="2015" name="Nature">
        <title>Complex archaea that bridge the gap between prokaryotes and eukaryotes.</title>
        <authorList>
            <person name="Spang A."/>
            <person name="Saw J.H."/>
            <person name="Jorgensen S.L."/>
            <person name="Zaremba-Niedzwiedzka K."/>
            <person name="Martijn J."/>
            <person name="Lind A.E."/>
            <person name="van Eijk R."/>
            <person name="Schleper C."/>
            <person name="Guy L."/>
            <person name="Ettema T.J."/>
        </authorList>
    </citation>
    <scope>NUCLEOTIDE SEQUENCE</scope>
</reference>
<evidence type="ECO:0000313" key="1">
    <source>
        <dbReference type="EMBL" id="KKM69663.1"/>
    </source>
</evidence>
<proteinExistence type="predicted"/>
<comment type="caution">
    <text evidence="1">The sequence shown here is derived from an EMBL/GenBank/DDBJ whole genome shotgun (WGS) entry which is preliminary data.</text>
</comment>
<dbReference type="AlphaFoldDB" id="A0A0F9JJ84"/>
<protein>
    <submittedName>
        <fullName evidence="1">Uncharacterized protein</fullName>
    </submittedName>
</protein>
<sequence>MTKKCKSCGKESGEYDYCFSCNNKYKEQQNKQGTIDQIKNLNQNIGHFVALYAKVHPKEEQEVLAEWKQKEKQREEQEK</sequence>
<name>A0A0F9JJ84_9ZZZZ</name>